<comment type="caution">
    <text evidence="13">The sequence shown here is derived from an EMBL/GenBank/DDBJ whole genome shotgun (WGS) entry which is preliminary data.</text>
</comment>
<keyword evidence="8 12" id="KW-0807">Transducer</keyword>
<comment type="subcellular location">
    <subcellularLocation>
        <location evidence="12">Cell membrane</location>
        <topology evidence="12">Multi-pass membrane protein</topology>
    </subcellularLocation>
    <subcellularLocation>
        <location evidence="1">Membrane</location>
        <topology evidence="1">Multi-pass membrane protein</topology>
    </subcellularLocation>
</comment>
<dbReference type="GO" id="GO:0005886">
    <property type="term" value="C:plasma membrane"/>
    <property type="evidence" value="ECO:0007669"/>
    <property type="project" value="UniProtKB-SubCell"/>
</dbReference>
<gene>
    <name evidence="13" type="ORF">PV327_003711</name>
</gene>
<protein>
    <recommendedName>
        <fullName evidence="12">Odorant receptor</fullName>
    </recommendedName>
</protein>
<dbReference type="PANTHER" id="PTHR21137:SF37">
    <property type="entry name" value="ODORANT RECEPTOR 46A, ISOFORM B-RELATED"/>
    <property type="match status" value="1"/>
</dbReference>
<comment type="subunit">
    <text evidence="11">Interacts with Orco. Complexes exist early in the endomembrane system in olfactory sensory neurons (OSNs), coupling these complexes to the conserved ciliary trafficking pathway.</text>
</comment>
<evidence type="ECO:0000256" key="7">
    <source>
        <dbReference type="ARBA" id="ARBA00023170"/>
    </source>
</evidence>
<comment type="function">
    <text evidence="9">Odorant receptor which mediates acceptance or avoidance behavior, depending on its substrates. The odorant receptor repertoire encodes a large collection of odor stimuli that vary widely in identity, intensity, and duration. May form a complex with Orco to form odorant-sensing units, providing sensitive and prolonged odorant signaling and calcium permeability.</text>
</comment>
<dbReference type="GO" id="GO:0004984">
    <property type="term" value="F:olfactory receptor activity"/>
    <property type="evidence" value="ECO:0007669"/>
    <property type="project" value="InterPro"/>
</dbReference>
<feature type="transmembrane region" description="Helical" evidence="12">
    <location>
        <begin position="266"/>
        <end position="290"/>
    </location>
</feature>
<evidence type="ECO:0000256" key="1">
    <source>
        <dbReference type="ARBA" id="ARBA00004141"/>
    </source>
</evidence>
<dbReference type="AlphaFoldDB" id="A0AA39G4U7"/>
<keyword evidence="5 12" id="KW-1133">Transmembrane helix</keyword>
<evidence type="ECO:0000256" key="2">
    <source>
        <dbReference type="ARBA" id="ARBA00022606"/>
    </source>
</evidence>
<evidence type="ECO:0000256" key="4">
    <source>
        <dbReference type="ARBA" id="ARBA00022725"/>
    </source>
</evidence>
<evidence type="ECO:0000256" key="8">
    <source>
        <dbReference type="ARBA" id="ARBA00023224"/>
    </source>
</evidence>
<feature type="transmembrane region" description="Helical" evidence="12">
    <location>
        <begin position="62"/>
        <end position="83"/>
    </location>
</feature>
<reference evidence="13" key="2">
    <citation type="submission" date="2023-03" db="EMBL/GenBank/DDBJ databases">
        <authorList>
            <person name="Inwood S.N."/>
            <person name="Skelly J.G."/>
            <person name="Guhlin J."/>
            <person name="Harrop T.W.R."/>
            <person name="Goldson S.G."/>
            <person name="Dearden P.K."/>
        </authorList>
    </citation>
    <scope>NUCLEOTIDE SEQUENCE</scope>
    <source>
        <strain evidence="13">Lincoln</strain>
        <tissue evidence="13">Whole body</tissue>
    </source>
</reference>
<organism evidence="13 14">
    <name type="scientific">Microctonus hyperodae</name>
    <name type="common">Parasitoid wasp</name>
    <dbReference type="NCBI Taxonomy" id="165561"/>
    <lineage>
        <taxon>Eukaryota</taxon>
        <taxon>Metazoa</taxon>
        <taxon>Ecdysozoa</taxon>
        <taxon>Arthropoda</taxon>
        <taxon>Hexapoda</taxon>
        <taxon>Insecta</taxon>
        <taxon>Pterygota</taxon>
        <taxon>Neoptera</taxon>
        <taxon>Endopterygota</taxon>
        <taxon>Hymenoptera</taxon>
        <taxon>Apocrita</taxon>
        <taxon>Ichneumonoidea</taxon>
        <taxon>Braconidae</taxon>
        <taxon>Euphorinae</taxon>
        <taxon>Microctonus</taxon>
    </lineage>
</organism>
<accession>A0AA39G4U7</accession>
<reference evidence="13" key="1">
    <citation type="journal article" date="2023" name="bioRxiv">
        <title>Scaffold-level genome assemblies of two parasitoid biocontrol wasps reveal the parthenogenesis mechanism and an associated novel virus.</title>
        <authorList>
            <person name="Inwood S."/>
            <person name="Skelly J."/>
            <person name="Guhlin J."/>
            <person name="Harrop T."/>
            <person name="Goldson S."/>
            <person name="Dearden P."/>
        </authorList>
    </citation>
    <scope>NUCLEOTIDE SEQUENCE</scope>
    <source>
        <strain evidence="13">Lincoln</strain>
        <tissue evidence="13">Whole body</tissue>
    </source>
</reference>
<dbReference type="PANTHER" id="PTHR21137">
    <property type="entry name" value="ODORANT RECEPTOR"/>
    <property type="match status" value="1"/>
</dbReference>
<evidence type="ECO:0000256" key="9">
    <source>
        <dbReference type="ARBA" id="ARBA00037764"/>
    </source>
</evidence>
<evidence type="ECO:0000256" key="10">
    <source>
        <dbReference type="ARBA" id="ARBA00037946"/>
    </source>
</evidence>
<feature type="transmembrane region" description="Helical" evidence="12">
    <location>
        <begin position="123"/>
        <end position="143"/>
    </location>
</feature>
<sequence>MKLLKISFGILQMSGFWRPPEWEGLKKWLYNFYTIFMIFILYSVTFTQLIELLRSIENVDEFINNSLILLTTTNACAKVLNILRKRDAILKMINSLLIKPCCPQDDDERMIQRQYDIGIKWNGIMYAALTELAVFGVIMGSILKDSPQRDLAFKTWLPYDYKKSELSYWITYIHQLIADALGSFINISYDTLVPGCMMQTCAQFKIFKHRLGKLCKIPYNVHTISQTSTTNFLSNEEIQQIMEQKVVADCVQHHLNIFEFKTANNIFAYTIFFQYSVSLVVICASVYGLSNVVPFTPEFTSIIIYLICMTVQIYIFCFYGTIVTYESIDMCDNIYGMDWVALNNATKKSLLIIMTRTSRPIQFTSGHIVVLCLDSFNKLLKLSYSAYNVLQQTG</sequence>
<keyword evidence="2 12" id="KW-0716">Sensory transduction</keyword>
<evidence type="ECO:0000313" key="14">
    <source>
        <dbReference type="Proteomes" id="UP001168972"/>
    </source>
</evidence>
<dbReference type="GO" id="GO:0005549">
    <property type="term" value="F:odorant binding"/>
    <property type="evidence" value="ECO:0007669"/>
    <property type="project" value="InterPro"/>
</dbReference>
<name>A0AA39G4U7_MICHY</name>
<comment type="similarity">
    <text evidence="10">Belongs to the insect chemoreceptor superfamily. Heteromeric odorant receptor channel (TC 1.A.69) family. Or2a subfamily.</text>
</comment>
<proteinExistence type="inferred from homology"/>
<dbReference type="Pfam" id="PF02949">
    <property type="entry name" value="7tm_6"/>
    <property type="match status" value="1"/>
</dbReference>
<keyword evidence="4 12" id="KW-0552">Olfaction</keyword>
<evidence type="ECO:0000256" key="11">
    <source>
        <dbReference type="ARBA" id="ARBA00038679"/>
    </source>
</evidence>
<dbReference type="GO" id="GO:0007165">
    <property type="term" value="P:signal transduction"/>
    <property type="evidence" value="ECO:0007669"/>
    <property type="project" value="UniProtKB-KW"/>
</dbReference>
<keyword evidence="7 12" id="KW-0675">Receptor</keyword>
<dbReference type="Proteomes" id="UP001168972">
    <property type="component" value="Unassembled WGS sequence"/>
</dbReference>
<evidence type="ECO:0000256" key="6">
    <source>
        <dbReference type="ARBA" id="ARBA00023136"/>
    </source>
</evidence>
<dbReference type="EMBL" id="JAQQBR010000002">
    <property type="protein sequence ID" value="KAK0181423.1"/>
    <property type="molecule type" value="Genomic_DNA"/>
</dbReference>
<comment type="caution">
    <text evidence="12">Lacks conserved residue(s) required for the propagation of feature annotation.</text>
</comment>
<keyword evidence="6 12" id="KW-0472">Membrane</keyword>
<evidence type="ECO:0000256" key="3">
    <source>
        <dbReference type="ARBA" id="ARBA00022692"/>
    </source>
</evidence>
<dbReference type="InterPro" id="IPR004117">
    <property type="entry name" value="7tm6_olfct_rcpt"/>
</dbReference>
<keyword evidence="14" id="KW-1185">Reference proteome</keyword>
<feature type="transmembrane region" description="Helical" evidence="12">
    <location>
        <begin position="166"/>
        <end position="189"/>
    </location>
</feature>
<keyword evidence="3 12" id="KW-0812">Transmembrane</keyword>
<feature type="transmembrane region" description="Helical" evidence="12">
    <location>
        <begin position="302"/>
        <end position="325"/>
    </location>
</feature>
<evidence type="ECO:0000313" key="13">
    <source>
        <dbReference type="EMBL" id="KAK0181423.1"/>
    </source>
</evidence>
<evidence type="ECO:0000256" key="5">
    <source>
        <dbReference type="ARBA" id="ARBA00022989"/>
    </source>
</evidence>
<feature type="transmembrane region" description="Helical" evidence="12">
    <location>
        <begin position="28"/>
        <end position="50"/>
    </location>
</feature>
<evidence type="ECO:0000256" key="12">
    <source>
        <dbReference type="RuleBase" id="RU351113"/>
    </source>
</evidence>